<dbReference type="STRING" id="883081.HMPREF9698_01560"/>
<name>K9EPY6_9LACT</name>
<feature type="binding site" evidence="2">
    <location>
        <position position="151"/>
    </location>
    <ligand>
        <name>Zn(2+)</name>
        <dbReference type="ChEBI" id="CHEBI:29105"/>
    </ligand>
</feature>
<dbReference type="Proteomes" id="UP000009875">
    <property type="component" value="Unassembled WGS sequence"/>
</dbReference>
<dbReference type="EMBL" id="AGXA01000031">
    <property type="protein sequence ID" value="EKU92957.1"/>
    <property type="molecule type" value="Genomic_DNA"/>
</dbReference>
<dbReference type="eggNOG" id="COG0846">
    <property type="taxonomic scope" value="Bacteria"/>
</dbReference>
<evidence type="ECO:0000256" key="1">
    <source>
        <dbReference type="ARBA" id="ARBA00023027"/>
    </source>
</evidence>
<feature type="binding site" evidence="2">
    <location>
        <position position="147"/>
    </location>
    <ligand>
        <name>Zn(2+)</name>
        <dbReference type="ChEBI" id="CHEBI:29105"/>
    </ligand>
</feature>
<evidence type="ECO:0000313" key="4">
    <source>
        <dbReference type="EMBL" id="EKU92957.1"/>
    </source>
</evidence>
<accession>K9EPY6</accession>
<dbReference type="InterPro" id="IPR029035">
    <property type="entry name" value="DHS-like_NAD/FAD-binding_dom"/>
</dbReference>
<keyword evidence="1" id="KW-0520">NAD</keyword>
<dbReference type="InterPro" id="IPR026590">
    <property type="entry name" value="Ssirtuin_cat_dom"/>
</dbReference>
<dbReference type="HOGENOM" id="CLU_071599_0_0_9"/>
<feature type="binding site" evidence="2">
    <location>
        <position position="185"/>
    </location>
    <ligand>
        <name>Zn(2+)</name>
        <dbReference type="ChEBI" id="CHEBI:29105"/>
    </ligand>
</feature>
<evidence type="ECO:0000256" key="2">
    <source>
        <dbReference type="PROSITE-ProRule" id="PRU00236"/>
    </source>
</evidence>
<dbReference type="AlphaFoldDB" id="K9EPY6"/>
<dbReference type="SUPFAM" id="SSF52467">
    <property type="entry name" value="DHS-like NAD/FAD-binding domain"/>
    <property type="match status" value="1"/>
</dbReference>
<dbReference type="GO" id="GO:0046872">
    <property type="term" value="F:metal ion binding"/>
    <property type="evidence" value="ECO:0007669"/>
    <property type="project" value="UniProtKB-KW"/>
</dbReference>
<organism evidence="4 5">
    <name type="scientific">Alloiococcus otitis ATCC 51267</name>
    <dbReference type="NCBI Taxonomy" id="883081"/>
    <lineage>
        <taxon>Bacteria</taxon>
        <taxon>Bacillati</taxon>
        <taxon>Bacillota</taxon>
        <taxon>Bacilli</taxon>
        <taxon>Lactobacillales</taxon>
        <taxon>Carnobacteriaceae</taxon>
        <taxon>Alloiococcus</taxon>
    </lineage>
</organism>
<protein>
    <recommendedName>
        <fullName evidence="3">Deacetylase sirtuin-type domain-containing protein</fullName>
    </recommendedName>
</protein>
<feature type="domain" description="Deacetylase sirtuin-type" evidence="3">
    <location>
        <begin position="7"/>
        <end position="291"/>
    </location>
</feature>
<comment type="caution">
    <text evidence="4">The sequence shown here is derived from an EMBL/GenBank/DDBJ whole genome shotgun (WGS) entry which is preliminary data.</text>
</comment>
<keyword evidence="2" id="KW-0479">Metal-binding</keyword>
<feature type="binding site" evidence="2">
    <location>
        <position position="182"/>
    </location>
    <ligand>
        <name>Zn(2+)</name>
        <dbReference type="ChEBI" id="CHEBI:29105"/>
    </ligand>
</feature>
<keyword evidence="2" id="KW-0862">Zinc</keyword>
<comment type="caution">
    <text evidence="2">Lacks conserved residue(s) required for the propagation of feature annotation.</text>
</comment>
<proteinExistence type="predicted"/>
<sequence length="291" mass="33295">MTETGIWTGLDQASSQASQLGQLIDQADAILVGAGAGLSAAAGFTYSGDRFTQAFPDFIAKYNFFDMLQAFLDDYEDLREYWAFQSRFALLNYFDQAVGQAYLDLKDILEGKDYHVLTTNADNAFEAGGFDMDKVFRIQGEYGLWQCSRFCHQQTYQDEALTRQMVDQQEDMKVPEDLIPYCPKCGAPLEVNKRDAVHGMVEDSNWHQQEERYRAFLKDHQEGKIVYLEIGVGVTTPQFIRKPFQDLTSQNPQALYVTMNQRPYRISPKVREQAVRITDDISQVLHTISNR</sequence>
<keyword evidence="5" id="KW-1185">Reference proteome</keyword>
<evidence type="ECO:0000259" key="3">
    <source>
        <dbReference type="PROSITE" id="PS50305"/>
    </source>
</evidence>
<gene>
    <name evidence="4" type="ORF">HMPREF9698_01560</name>
</gene>
<dbReference type="PATRIC" id="fig|883081.3.peg.1566"/>
<dbReference type="Gene3D" id="3.40.50.1220">
    <property type="entry name" value="TPP-binding domain"/>
    <property type="match status" value="1"/>
</dbReference>
<dbReference type="PROSITE" id="PS50305">
    <property type="entry name" value="SIRTUIN"/>
    <property type="match status" value="1"/>
</dbReference>
<reference evidence="4 5" key="1">
    <citation type="submission" date="2012-09" db="EMBL/GenBank/DDBJ databases">
        <title>The Genome Sequence of Alloiococcus otitis ATCC 51267.</title>
        <authorList>
            <consortium name="The Broad Institute Genome Sequencing Platform"/>
            <person name="Earl A."/>
            <person name="Ward D."/>
            <person name="Feldgarden M."/>
            <person name="Gevers D."/>
            <person name="Huys G."/>
            <person name="Walker B."/>
            <person name="Young S.K."/>
            <person name="Zeng Q."/>
            <person name="Gargeya S."/>
            <person name="Fitzgerald M."/>
            <person name="Haas B."/>
            <person name="Abouelleil A."/>
            <person name="Alvarado L."/>
            <person name="Arachchi H.M."/>
            <person name="Berlin A.M."/>
            <person name="Chapman S.B."/>
            <person name="Goldberg J."/>
            <person name="Griggs A."/>
            <person name="Gujja S."/>
            <person name="Hansen M."/>
            <person name="Howarth C."/>
            <person name="Imamovic A."/>
            <person name="Larimer J."/>
            <person name="McCowen C."/>
            <person name="Montmayeur A."/>
            <person name="Murphy C."/>
            <person name="Neiman D."/>
            <person name="Pearson M."/>
            <person name="Priest M."/>
            <person name="Roberts A."/>
            <person name="Saif S."/>
            <person name="Shea T."/>
            <person name="Sisk P."/>
            <person name="Sykes S."/>
            <person name="Wortman J."/>
            <person name="Nusbaum C."/>
            <person name="Birren B."/>
        </authorList>
    </citation>
    <scope>NUCLEOTIDE SEQUENCE [LARGE SCALE GENOMIC DNA]</scope>
    <source>
        <strain evidence="4 5">ATCC 51267</strain>
    </source>
</reference>
<evidence type="ECO:0000313" key="5">
    <source>
        <dbReference type="Proteomes" id="UP000009875"/>
    </source>
</evidence>